<accession>A0A1E1X0F4</accession>
<dbReference type="EMBL" id="GFAC01006435">
    <property type="protein sequence ID" value="JAT92753.1"/>
    <property type="molecule type" value="mRNA"/>
</dbReference>
<dbReference type="GO" id="GO:0003676">
    <property type="term" value="F:nucleic acid binding"/>
    <property type="evidence" value="ECO:0007669"/>
    <property type="project" value="InterPro"/>
</dbReference>
<keyword evidence="1" id="KW-0863">Zinc-finger</keyword>
<feature type="domain" description="CCHC-type" evidence="2">
    <location>
        <begin position="89"/>
        <end position="104"/>
    </location>
</feature>
<keyword evidence="1" id="KW-0479">Metal-binding</keyword>
<evidence type="ECO:0000259" key="2">
    <source>
        <dbReference type="PROSITE" id="PS50158"/>
    </source>
</evidence>
<dbReference type="GO" id="GO:0008270">
    <property type="term" value="F:zinc ion binding"/>
    <property type="evidence" value="ECO:0007669"/>
    <property type="project" value="UniProtKB-KW"/>
</dbReference>
<evidence type="ECO:0000313" key="3">
    <source>
        <dbReference type="EMBL" id="JAT92753.1"/>
    </source>
</evidence>
<keyword evidence="1" id="KW-0862">Zinc</keyword>
<sequence>IANVPLVYTDAQIREFFAASGVVAAKRQVHYRLREEDGALEAEPRDTVVLTFRPERTIPVRIRPSEKYAEALGYRCFPVKRHVSAPTQCYNCFRFGHMVKHCRRRTRCKVCAAYHSYKQCAATREQLRCCNCKGPHAATFCGCPVRLAAVRDKRQALKYDPRPRDGDCY</sequence>
<protein>
    <submittedName>
        <fullName evidence="3">Putative tick transposon</fullName>
    </submittedName>
</protein>
<name>A0A1E1X0F4_9ACAR</name>
<reference evidence="3" key="1">
    <citation type="journal article" date="2017" name="Front. Cell. Infect. Microbiol.">
        <title>The Distinct Transcriptional Response of the Midgut of Amblyomma sculptum and Amblyomma aureolatum Ticks to Rickettsia rickettsii Correlates to Their Differences in Susceptibility to Infection.</title>
        <authorList>
            <person name="Martins L.A."/>
            <person name="Galletti M.F.B.M."/>
            <person name="Ribeiro J.M."/>
            <person name="Fujita A."/>
            <person name="Costa F.B."/>
            <person name="Labruna M.B."/>
            <person name="Daffre S."/>
            <person name="Fogaca A.C."/>
        </authorList>
    </citation>
    <scope>NUCLEOTIDE SEQUENCE</scope>
</reference>
<dbReference type="PROSITE" id="PS50158">
    <property type="entry name" value="ZF_CCHC"/>
    <property type="match status" value="1"/>
</dbReference>
<dbReference type="AlphaFoldDB" id="A0A1E1X0F4"/>
<evidence type="ECO:0000256" key="1">
    <source>
        <dbReference type="PROSITE-ProRule" id="PRU00047"/>
    </source>
</evidence>
<organism evidence="3">
    <name type="scientific">Amblyomma aureolatum</name>
    <dbReference type="NCBI Taxonomy" id="187763"/>
    <lineage>
        <taxon>Eukaryota</taxon>
        <taxon>Metazoa</taxon>
        <taxon>Ecdysozoa</taxon>
        <taxon>Arthropoda</taxon>
        <taxon>Chelicerata</taxon>
        <taxon>Arachnida</taxon>
        <taxon>Acari</taxon>
        <taxon>Parasitiformes</taxon>
        <taxon>Ixodida</taxon>
        <taxon>Ixodoidea</taxon>
        <taxon>Ixodidae</taxon>
        <taxon>Amblyomminae</taxon>
        <taxon>Amblyomma</taxon>
    </lineage>
</organism>
<proteinExistence type="evidence at transcript level"/>
<dbReference type="InterPro" id="IPR001878">
    <property type="entry name" value="Znf_CCHC"/>
</dbReference>
<feature type="non-terminal residue" evidence="3">
    <location>
        <position position="1"/>
    </location>
</feature>